<reference evidence="6" key="1">
    <citation type="submission" date="2021-06" db="EMBL/GenBank/DDBJ databases">
        <title>50 bacteria genomes isolated from Dapeng, Shenzhen, China.</title>
        <authorList>
            <person name="Zheng W."/>
            <person name="Yu S."/>
            <person name="Huang Y."/>
        </authorList>
    </citation>
    <scope>NUCLEOTIDE SEQUENCE</scope>
    <source>
        <strain evidence="6">DP4N28-2</strain>
    </source>
</reference>
<dbReference type="Proteomes" id="UP000824927">
    <property type="component" value="Unassembled WGS sequence"/>
</dbReference>
<dbReference type="PROSITE" id="PS51736">
    <property type="entry name" value="RECOMBINASES_3"/>
    <property type="match status" value="1"/>
</dbReference>
<feature type="coiled-coil region" evidence="3">
    <location>
        <begin position="416"/>
        <end position="443"/>
    </location>
</feature>
<evidence type="ECO:0000256" key="3">
    <source>
        <dbReference type="SAM" id="Coils"/>
    </source>
</evidence>
<dbReference type="Pfam" id="PF13408">
    <property type="entry name" value="Zn_ribbon_recom"/>
    <property type="match status" value="1"/>
</dbReference>
<dbReference type="GO" id="GO:0000150">
    <property type="term" value="F:DNA strand exchange activity"/>
    <property type="evidence" value="ECO:0007669"/>
    <property type="project" value="InterPro"/>
</dbReference>
<name>A0A9Q3XEC0_9SPHN</name>
<dbReference type="GO" id="GO:0003677">
    <property type="term" value="F:DNA binding"/>
    <property type="evidence" value="ECO:0007669"/>
    <property type="project" value="UniProtKB-KW"/>
</dbReference>
<dbReference type="PANTHER" id="PTHR30461:SF2">
    <property type="entry name" value="SERINE RECOMBINASE PINE-RELATED"/>
    <property type="match status" value="1"/>
</dbReference>
<comment type="caution">
    <text evidence="6">The sequence shown here is derived from an EMBL/GenBank/DDBJ whole genome shotgun (WGS) entry which is preliminary data.</text>
</comment>
<sequence>MAKVYSYTRFSTPEQAAGDSFRRQTEAARKWAEARGLVLDVKLSFADDGVSAYRGGNVDTDRGLGAFLFACQQGLVERGSYLLVESLDRISRMSPRKAQRLLDDIVDSGITVVTLNDGQEYTAERLDSDPTALLISLMVSWRAHEESKTKGRRVAAAWAEKRDRVRRGEDKLLTRRAPAWLEWSGEDWQPIEQHADTVRRVFRMAREGMGEHATAKALNEEGVPVMGRGKAWHRSTVAKLLRNSAVIGQLTPGHIEFDENGKKRRVAEKPIAGAYPAVVSEEDWLAVRALKDGAASAPRGRSAASPLQNLFAGLARCPDCGAAMTRVYKGRKGGKPKLVCTMAKVGKAKHYKSVPLEDAEEGFLRNWQGLFADVPAGDGDTEIDTQIQDIEGAIEAKHHHLDDLIAELERGPSPTLTKAARRIEEELRTLQEALQDAQEHRELSDGGMVAMRLDALREAVEPREGERDTARINAALRSLFDAVVIDYRCGQLRFQWKQGGEASLMYAWPEGA</sequence>
<dbReference type="SMART" id="SM00857">
    <property type="entry name" value="Resolvase"/>
    <property type="match status" value="1"/>
</dbReference>
<dbReference type="AlphaFoldDB" id="A0A9Q3XEC0"/>
<dbReference type="RefSeq" id="WP_222405445.1">
    <property type="nucleotide sequence ID" value="NZ_JAHVKP010000001.1"/>
</dbReference>
<dbReference type="Gene3D" id="3.90.1750.20">
    <property type="entry name" value="Putative Large Serine Recombinase, Chain B, Domain 2"/>
    <property type="match status" value="1"/>
</dbReference>
<dbReference type="Gene3D" id="3.40.50.1390">
    <property type="entry name" value="Resolvase, N-terminal catalytic domain"/>
    <property type="match status" value="1"/>
</dbReference>
<dbReference type="InterPro" id="IPR006119">
    <property type="entry name" value="Resolv_N"/>
</dbReference>
<dbReference type="InterPro" id="IPR050639">
    <property type="entry name" value="SSR_resolvase"/>
</dbReference>
<keyword evidence="3" id="KW-0175">Coiled coil</keyword>
<keyword evidence="2" id="KW-0233">DNA recombination</keyword>
<evidence type="ECO:0000259" key="5">
    <source>
        <dbReference type="PROSITE" id="PS51737"/>
    </source>
</evidence>
<feature type="domain" description="Recombinase" evidence="5">
    <location>
        <begin position="178"/>
        <end position="297"/>
    </location>
</feature>
<evidence type="ECO:0000313" key="6">
    <source>
        <dbReference type="EMBL" id="MBY6218725.1"/>
    </source>
</evidence>
<evidence type="ECO:0000313" key="7">
    <source>
        <dbReference type="Proteomes" id="UP000824927"/>
    </source>
</evidence>
<dbReference type="InterPro" id="IPR038109">
    <property type="entry name" value="DNA_bind_recomb_sf"/>
</dbReference>
<feature type="domain" description="Resolvase/invertase-type recombinase catalytic" evidence="4">
    <location>
        <begin position="3"/>
        <end position="165"/>
    </location>
</feature>
<protein>
    <submittedName>
        <fullName evidence="6">Recombinase family protein</fullName>
    </submittedName>
</protein>
<dbReference type="PANTHER" id="PTHR30461">
    <property type="entry name" value="DNA-INVERTASE FROM LAMBDOID PROPHAGE"/>
    <property type="match status" value="1"/>
</dbReference>
<dbReference type="Pfam" id="PF07508">
    <property type="entry name" value="Recombinase"/>
    <property type="match status" value="1"/>
</dbReference>
<dbReference type="InterPro" id="IPR036162">
    <property type="entry name" value="Resolvase-like_N_sf"/>
</dbReference>
<dbReference type="EMBL" id="JAHVKP010000001">
    <property type="protein sequence ID" value="MBY6218725.1"/>
    <property type="molecule type" value="Genomic_DNA"/>
</dbReference>
<dbReference type="InterPro" id="IPR011109">
    <property type="entry name" value="DNA_bind_recombinase_dom"/>
</dbReference>
<dbReference type="PROSITE" id="PS51737">
    <property type="entry name" value="RECOMBINASE_DNA_BIND"/>
    <property type="match status" value="1"/>
</dbReference>
<evidence type="ECO:0000259" key="4">
    <source>
        <dbReference type="PROSITE" id="PS51736"/>
    </source>
</evidence>
<accession>A0A9Q3XEC0</accession>
<evidence type="ECO:0000256" key="2">
    <source>
        <dbReference type="ARBA" id="ARBA00023172"/>
    </source>
</evidence>
<dbReference type="Pfam" id="PF00239">
    <property type="entry name" value="Resolvase"/>
    <property type="match status" value="1"/>
</dbReference>
<dbReference type="InterPro" id="IPR025827">
    <property type="entry name" value="Zn_ribbon_recom_dom"/>
</dbReference>
<evidence type="ECO:0000256" key="1">
    <source>
        <dbReference type="ARBA" id="ARBA00023125"/>
    </source>
</evidence>
<dbReference type="SUPFAM" id="SSF53041">
    <property type="entry name" value="Resolvase-like"/>
    <property type="match status" value="1"/>
</dbReference>
<organism evidence="6 7">
    <name type="scientific">Qipengyuania aquimaris</name>
    <dbReference type="NCBI Taxonomy" id="255984"/>
    <lineage>
        <taxon>Bacteria</taxon>
        <taxon>Pseudomonadati</taxon>
        <taxon>Pseudomonadota</taxon>
        <taxon>Alphaproteobacteria</taxon>
        <taxon>Sphingomonadales</taxon>
        <taxon>Erythrobacteraceae</taxon>
        <taxon>Qipengyuania</taxon>
    </lineage>
</organism>
<proteinExistence type="predicted"/>
<gene>
    <name evidence="6" type="ORF">KUV31_10285</name>
</gene>
<dbReference type="CDD" id="cd00338">
    <property type="entry name" value="Ser_Recombinase"/>
    <property type="match status" value="1"/>
</dbReference>
<keyword evidence="1" id="KW-0238">DNA-binding</keyword>